<feature type="active site" evidence="7">
    <location>
        <position position="74"/>
    </location>
</feature>
<dbReference type="GO" id="GO:0004252">
    <property type="term" value="F:serine-type endopeptidase activity"/>
    <property type="evidence" value="ECO:0007669"/>
    <property type="project" value="InterPro"/>
</dbReference>
<keyword evidence="12" id="KW-1185">Reference proteome</keyword>
<dbReference type="EC" id="3.4.21.89" evidence="3 8"/>
<dbReference type="SUPFAM" id="SSF51306">
    <property type="entry name" value="LexA/Signal peptidase"/>
    <property type="match status" value="1"/>
</dbReference>
<evidence type="ECO:0000256" key="6">
    <source>
        <dbReference type="ARBA" id="ARBA00022801"/>
    </source>
</evidence>
<dbReference type="GO" id="GO:0009003">
    <property type="term" value="F:signal peptidase activity"/>
    <property type="evidence" value="ECO:0007669"/>
    <property type="project" value="UniProtKB-EC"/>
</dbReference>
<evidence type="ECO:0000256" key="4">
    <source>
        <dbReference type="ARBA" id="ARBA00019232"/>
    </source>
</evidence>
<feature type="domain" description="Peptidase S26" evidence="10">
    <location>
        <begin position="48"/>
        <end position="244"/>
    </location>
</feature>
<evidence type="ECO:0000256" key="8">
    <source>
        <dbReference type="RuleBase" id="RU003993"/>
    </source>
</evidence>
<evidence type="ECO:0000256" key="2">
    <source>
        <dbReference type="ARBA" id="ARBA00009370"/>
    </source>
</evidence>
<gene>
    <name evidence="11" type="ORF">ZBT109_1902</name>
</gene>
<evidence type="ECO:0000256" key="7">
    <source>
        <dbReference type="PIRSR" id="PIRSR600223-1"/>
    </source>
</evidence>
<evidence type="ECO:0000256" key="9">
    <source>
        <dbReference type="RuleBase" id="RU362042"/>
    </source>
</evidence>
<dbReference type="PANTHER" id="PTHR43390:SF1">
    <property type="entry name" value="CHLOROPLAST PROCESSING PEPTIDASE"/>
    <property type="match status" value="1"/>
</dbReference>
<name>A0A348HG96_9GAMM</name>
<reference evidence="11 12" key="1">
    <citation type="submission" date="2018-09" db="EMBL/GenBank/DDBJ databases">
        <title>Zymobacter palmae IAM14233 (=T109) whole genome analysis.</title>
        <authorList>
            <person name="Yanase H."/>
        </authorList>
    </citation>
    <scope>NUCLEOTIDE SEQUENCE [LARGE SCALE GENOMIC DNA]</scope>
    <source>
        <strain evidence="11 12">IAM14233</strain>
    </source>
</reference>
<dbReference type="CDD" id="cd06530">
    <property type="entry name" value="S26_SPase_I"/>
    <property type="match status" value="1"/>
</dbReference>
<dbReference type="Proteomes" id="UP000267342">
    <property type="component" value="Chromosome"/>
</dbReference>
<evidence type="ECO:0000256" key="1">
    <source>
        <dbReference type="ARBA" id="ARBA00000677"/>
    </source>
</evidence>
<dbReference type="KEGG" id="zpl:ZBT109_1902"/>
<dbReference type="EMBL" id="AP018933">
    <property type="protein sequence ID" value="BBG30648.1"/>
    <property type="molecule type" value="Genomic_DNA"/>
</dbReference>
<dbReference type="NCBIfam" id="TIGR02227">
    <property type="entry name" value="sigpep_I_bact"/>
    <property type="match status" value="1"/>
</dbReference>
<evidence type="ECO:0000313" key="11">
    <source>
        <dbReference type="EMBL" id="BBG30648.1"/>
    </source>
</evidence>
<comment type="catalytic activity">
    <reaction evidence="1 8">
        <text>Cleavage of hydrophobic, N-terminal signal or leader sequences from secreted and periplasmic proteins.</text>
        <dbReference type="EC" id="3.4.21.89"/>
    </reaction>
</comment>
<accession>A0A348HG96</accession>
<dbReference type="InterPro" id="IPR000223">
    <property type="entry name" value="Pept_S26A_signal_pept_1"/>
</dbReference>
<dbReference type="InterPro" id="IPR019533">
    <property type="entry name" value="Peptidase_S26"/>
</dbReference>
<dbReference type="GO" id="GO:0006465">
    <property type="term" value="P:signal peptide processing"/>
    <property type="evidence" value="ECO:0007669"/>
    <property type="project" value="InterPro"/>
</dbReference>
<dbReference type="STRING" id="1123510.GCA_000620025_02065"/>
<proteinExistence type="inferred from homology"/>
<dbReference type="Gene3D" id="2.10.109.10">
    <property type="entry name" value="Umud Fragment, subunit A"/>
    <property type="match status" value="1"/>
</dbReference>
<dbReference type="InterPro" id="IPR019756">
    <property type="entry name" value="Pept_S26A_signal_pept_1_Ser-AS"/>
</dbReference>
<dbReference type="InterPro" id="IPR019757">
    <property type="entry name" value="Pept_S26A_signal_pept_1_Lys-AS"/>
</dbReference>
<dbReference type="PROSITE" id="PS00760">
    <property type="entry name" value="SPASE_I_2"/>
    <property type="match status" value="1"/>
</dbReference>
<dbReference type="Pfam" id="PF10502">
    <property type="entry name" value="Peptidase_S26"/>
    <property type="match status" value="1"/>
</dbReference>
<sequence>MDLTLILVLVLLLSAIVWGLDRFVLRRRRKARGEDPSAPQPWYIDLPRSLFPVLFVVVAIRSFVVEPFQIPSGSMLPTLKIGDFIAVNKFAYGLRLPVLNTKILPVGMPQRGDVIVFRYPVDPSQHFIKRVVGVPGDRIHYENRTLTINGQEVPKTLVAAQAPDDPYNQLWHETLGGVEHDLYVNPTARFRDGELETKIQGPWDIVVPEGRYFAMGDNRDNSQDSRFWGFVPEENIVGRTFAVWMHWSGGLPDFSAVRGVH</sequence>
<dbReference type="OrthoDB" id="9815782at2"/>
<evidence type="ECO:0000256" key="3">
    <source>
        <dbReference type="ARBA" id="ARBA00013208"/>
    </source>
</evidence>
<feature type="active site" evidence="7">
    <location>
        <position position="129"/>
    </location>
</feature>
<organism evidence="11 12">
    <name type="scientific">Zymobacter palmae</name>
    <dbReference type="NCBI Taxonomy" id="33074"/>
    <lineage>
        <taxon>Bacteria</taxon>
        <taxon>Pseudomonadati</taxon>
        <taxon>Pseudomonadota</taxon>
        <taxon>Gammaproteobacteria</taxon>
        <taxon>Oceanospirillales</taxon>
        <taxon>Halomonadaceae</taxon>
        <taxon>Zymobacter group</taxon>
        <taxon>Zymobacter</taxon>
    </lineage>
</organism>
<evidence type="ECO:0000259" key="10">
    <source>
        <dbReference type="Pfam" id="PF10502"/>
    </source>
</evidence>
<keyword evidence="5 8" id="KW-0645">Protease</keyword>
<dbReference type="PRINTS" id="PR00727">
    <property type="entry name" value="LEADERPTASE"/>
</dbReference>
<comment type="subcellular location">
    <subcellularLocation>
        <location evidence="9">Membrane</location>
        <topology evidence="9">Multi-pass membrane protein</topology>
    </subcellularLocation>
</comment>
<dbReference type="AlphaFoldDB" id="A0A348HG96"/>
<dbReference type="PROSITE" id="PS00501">
    <property type="entry name" value="SPASE_I_1"/>
    <property type="match status" value="1"/>
</dbReference>
<dbReference type="GO" id="GO:0016020">
    <property type="term" value="C:membrane"/>
    <property type="evidence" value="ECO:0007669"/>
    <property type="project" value="UniProtKB-SubCell"/>
</dbReference>
<comment type="similarity">
    <text evidence="2 9">Belongs to the peptidase S26 family.</text>
</comment>
<keyword evidence="6 8" id="KW-0378">Hydrolase</keyword>
<dbReference type="RefSeq" id="WP_027705162.1">
    <property type="nucleotide sequence ID" value="NZ_AP018933.1"/>
</dbReference>
<dbReference type="InterPro" id="IPR036286">
    <property type="entry name" value="LexA/Signal_pep-like_sf"/>
</dbReference>
<protein>
    <recommendedName>
        <fullName evidence="4 8">Signal peptidase I</fullName>
        <ecNumber evidence="3 8">3.4.21.89</ecNumber>
    </recommendedName>
</protein>
<evidence type="ECO:0000256" key="5">
    <source>
        <dbReference type="ARBA" id="ARBA00022670"/>
    </source>
</evidence>
<evidence type="ECO:0000313" key="12">
    <source>
        <dbReference type="Proteomes" id="UP000267342"/>
    </source>
</evidence>
<dbReference type="PANTHER" id="PTHR43390">
    <property type="entry name" value="SIGNAL PEPTIDASE I"/>
    <property type="match status" value="1"/>
</dbReference>